<dbReference type="Pfam" id="PF07890">
    <property type="entry name" value="Rrp15p"/>
    <property type="match status" value="1"/>
</dbReference>
<dbReference type="PANTHER" id="PTHR13245">
    <property type="entry name" value="RRP15-LIKE PROTEIN"/>
    <property type="match status" value="1"/>
</dbReference>
<dbReference type="GO" id="GO:0030687">
    <property type="term" value="C:preribosome, large subunit precursor"/>
    <property type="evidence" value="ECO:0007669"/>
    <property type="project" value="TreeGrafter"/>
</dbReference>
<reference evidence="4" key="1">
    <citation type="journal article" date="2015" name="J. Med. Entomol.">
        <title>A Deep Insight Into the Sialotranscriptome of the Chagas Disease Vector, Panstrongylus megistus (Hemiptera: Heteroptera).</title>
        <authorList>
            <person name="Ribeiro J.M."/>
            <person name="Schwarz A."/>
            <person name="Francischetti I.M."/>
        </authorList>
    </citation>
    <scope>NUCLEOTIDE SEQUENCE</scope>
    <source>
        <tissue evidence="4">Salivary glands</tissue>
    </source>
</reference>
<sequence>IMDTSEGNSGWADAMGKILVVKKPKKNKTIILCKGKKLSLMKHENENEEPNSVQLNSESAIKKCDIYMKGRKKPNILEKDREKNLQKVTVKGVVKLFNAVNKHQQTNKDKLESFGPVITKKEKTMNSVSKSSFLNYLIGENKEEEIKQQEPKKEVKMEDDSDEEREQIVEPSSTWEVLQNNYGIGVKMKDWDNKAVNV</sequence>
<feature type="non-terminal residue" evidence="4">
    <location>
        <position position="1"/>
    </location>
</feature>
<evidence type="ECO:0000256" key="2">
    <source>
        <dbReference type="ARBA" id="ARBA00017475"/>
    </source>
</evidence>
<organism evidence="4">
    <name type="scientific">Panstrongylus megistus</name>
    <dbReference type="NCBI Taxonomy" id="65343"/>
    <lineage>
        <taxon>Eukaryota</taxon>
        <taxon>Metazoa</taxon>
        <taxon>Ecdysozoa</taxon>
        <taxon>Arthropoda</taxon>
        <taxon>Hexapoda</taxon>
        <taxon>Insecta</taxon>
        <taxon>Pterygota</taxon>
        <taxon>Neoptera</taxon>
        <taxon>Paraneoptera</taxon>
        <taxon>Hemiptera</taxon>
        <taxon>Heteroptera</taxon>
        <taxon>Panheteroptera</taxon>
        <taxon>Cimicomorpha</taxon>
        <taxon>Reduviidae</taxon>
        <taxon>Triatominae</taxon>
        <taxon>Panstrongylus</taxon>
    </lineage>
</organism>
<comment type="similarity">
    <text evidence="1">Belongs to the RRP15 family.</text>
</comment>
<dbReference type="EMBL" id="GBGD01003016">
    <property type="protein sequence ID" value="JAC85873.1"/>
    <property type="molecule type" value="mRNA"/>
</dbReference>
<dbReference type="PANTHER" id="PTHR13245:SF14">
    <property type="entry name" value="RRP15-LIKE PROTEIN"/>
    <property type="match status" value="1"/>
</dbReference>
<protein>
    <recommendedName>
        <fullName evidence="2">RRP15-like protein</fullName>
    </recommendedName>
</protein>
<proteinExistence type="evidence at transcript level"/>
<evidence type="ECO:0000256" key="1">
    <source>
        <dbReference type="ARBA" id="ARBA00007462"/>
    </source>
</evidence>
<dbReference type="InterPro" id="IPR012459">
    <property type="entry name" value="Rrp15"/>
</dbReference>
<dbReference type="GO" id="GO:0000470">
    <property type="term" value="P:maturation of LSU-rRNA"/>
    <property type="evidence" value="ECO:0007669"/>
    <property type="project" value="TreeGrafter"/>
</dbReference>
<feature type="region of interest" description="Disordered" evidence="3">
    <location>
        <begin position="145"/>
        <end position="172"/>
    </location>
</feature>
<evidence type="ECO:0000256" key="3">
    <source>
        <dbReference type="SAM" id="MobiDB-lite"/>
    </source>
</evidence>
<feature type="compositionally biased region" description="Basic and acidic residues" evidence="3">
    <location>
        <begin position="145"/>
        <end position="158"/>
    </location>
</feature>
<name>A0A069DPB0_9HEMI</name>
<accession>A0A069DPB0</accession>
<dbReference type="GO" id="GO:0000460">
    <property type="term" value="P:maturation of 5.8S rRNA"/>
    <property type="evidence" value="ECO:0007669"/>
    <property type="project" value="TreeGrafter"/>
</dbReference>
<dbReference type="AlphaFoldDB" id="A0A069DPB0"/>
<evidence type="ECO:0000313" key="4">
    <source>
        <dbReference type="EMBL" id="JAC85873.1"/>
    </source>
</evidence>